<keyword evidence="3" id="KW-1185">Reference proteome</keyword>
<evidence type="ECO:0000313" key="2">
    <source>
        <dbReference type="EMBL" id="SEP53700.1"/>
    </source>
</evidence>
<dbReference type="Proteomes" id="UP000198582">
    <property type="component" value="Unassembled WGS sequence"/>
</dbReference>
<dbReference type="PANTHER" id="PTHR13696:SF99">
    <property type="entry name" value="COBYRINIC ACID AC-DIAMIDE SYNTHASE"/>
    <property type="match status" value="1"/>
</dbReference>
<reference evidence="2 3" key="1">
    <citation type="submission" date="2016-10" db="EMBL/GenBank/DDBJ databases">
        <authorList>
            <person name="de Groot N.N."/>
        </authorList>
    </citation>
    <scope>NUCLEOTIDE SEQUENCE [LARGE SCALE GENOMIC DNA]</scope>
    <source>
        <strain evidence="2 3">DSM 44993</strain>
    </source>
</reference>
<gene>
    <name evidence="2" type="ORF">SAMN04489732_1302</name>
</gene>
<organism evidence="2 3">
    <name type="scientific">Amycolatopsis saalfeldensis</name>
    <dbReference type="NCBI Taxonomy" id="394193"/>
    <lineage>
        <taxon>Bacteria</taxon>
        <taxon>Bacillati</taxon>
        <taxon>Actinomycetota</taxon>
        <taxon>Actinomycetes</taxon>
        <taxon>Pseudonocardiales</taxon>
        <taxon>Pseudonocardiaceae</taxon>
        <taxon>Amycolatopsis</taxon>
    </lineage>
</organism>
<name>A0A1H8YND9_9PSEU</name>
<dbReference type="SUPFAM" id="SSF52540">
    <property type="entry name" value="P-loop containing nucleoside triphosphate hydrolases"/>
    <property type="match status" value="1"/>
</dbReference>
<dbReference type="PANTHER" id="PTHR13696">
    <property type="entry name" value="P-LOOP CONTAINING NUCLEOSIDE TRIPHOSPHATE HYDROLASE"/>
    <property type="match status" value="1"/>
</dbReference>
<dbReference type="InterPro" id="IPR027417">
    <property type="entry name" value="P-loop_NTPase"/>
</dbReference>
<proteinExistence type="predicted"/>
<dbReference type="Gene3D" id="3.40.50.300">
    <property type="entry name" value="P-loop containing nucleotide triphosphate hydrolases"/>
    <property type="match status" value="1"/>
</dbReference>
<dbReference type="AlphaFoldDB" id="A0A1H8YND9"/>
<dbReference type="OrthoDB" id="4571226at2"/>
<feature type="domain" description="CobQ/CobB/MinD/ParA nucleotide binding" evidence="1">
    <location>
        <begin position="38"/>
        <end position="329"/>
    </location>
</feature>
<evidence type="ECO:0000313" key="3">
    <source>
        <dbReference type="Proteomes" id="UP000198582"/>
    </source>
</evidence>
<dbReference type="EMBL" id="FOEF01000030">
    <property type="protein sequence ID" value="SEP53700.1"/>
    <property type="molecule type" value="Genomic_DNA"/>
</dbReference>
<dbReference type="RefSeq" id="WP_091628530.1">
    <property type="nucleotide sequence ID" value="NZ_FOEF01000030.1"/>
</dbReference>
<evidence type="ECO:0000259" key="1">
    <source>
        <dbReference type="Pfam" id="PF01656"/>
    </source>
</evidence>
<dbReference type="InterPro" id="IPR002586">
    <property type="entry name" value="CobQ/CobB/MinD/ParA_Nub-bd_dom"/>
</dbReference>
<protein>
    <submittedName>
        <fullName evidence="2">CobQ/CobB/MinD/ParA nucleotide binding domain-containing protein</fullName>
    </submittedName>
</protein>
<accession>A0A1H8YND9</accession>
<sequence length="358" mass="39189">MTEATSVMKVSAQERLSQAVARYIEETPLTAPVEFGTVGEAGSAGKTTALVTYAALLAQLGFEVEVVDLDGQGNASKHFGIGVSDGLDDGDKGDGLLVLGKEYSPGVKYPAPLVLGDALLRRKAQFPGEDEPRAITLDDIRRCAYNESGIPGYGVVVPSSDANTIAWLKRIHIYPNGPSYVTGEKIDFYRDEAELAASDPLAGMLLSRRMDKVQSAPHFRGYDLHGTKSMSMMSALVRLKRAINCVLLDDKTTGVDLTHLKETITSIQEYNPDLRLSMILPCRVKASSQRGKFGQEMLDRLRKRHGEIVPDVEIREAVTVSEAYNGREPLPMWVPRDPVTDDFRNSLAWAFENGVFAP</sequence>
<dbReference type="STRING" id="394193.SAMN04489732_1302"/>
<dbReference type="Pfam" id="PF01656">
    <property type="entry name" value="CbiA"/>
    <property type="match status" value="1"/>
</dbReference>
<dbReference type="InterPro" id="IPR050678">
    <property type="entry name" value="DNA_Partitioning_ATPase"/>
</dbReference>